<dbReference type="CDD" id="cd00103">
    <property type="entry name" value="IRF"/>
    <property type="match status" value="1"/>
</dbReference>
<dbReference type="GeneTree" id="ENSGT00940000163813"/>
<dbReference type="GO" id="GO:0005634">
    <property type="term" value="C:nucleus"/>
    <property type="evidence" value="ECO:0000318"/>
    <property type="project" value="GO_Central"/>
</dbReference>
<dbReference type="SUPFAM" id="SSF49879">
    <property type="entry name" value="SMAD/FHA domain"/>
    <property type="match status" value="1"/>
</dbReference>
<reference evidence="9 10" key="1">
    <citation type="journal article" date="2009" name="Science">
        <title>Genome sequence, comparative analysis, and population genetics of the domestic horse.</title>
        <authorList>
            <consortium name="Broad Institute Genome Sequencing Platform"/>
            <consortium name="Broad Institute Whole Genome Assembly Team"/>
            <person name="Wade C.M."/>
            <person name="Giulotto E."/>
            <person name="Sigurdsson S."/>
            <person name="Zoli M."/>
            <person name="Gnerre S."/>
            <person name="Imsland F."/>
            <person name="Lear T.L."/>
            <person name="Adelson D.L."/>
            <person name="Bailey E."/>
            <person name="Bellone R.R."/>
            <person name="Bloecker H."/>
            <person name="Distl O."/>
            <person name="Edgar R.C."/>
            <person name="Garber M."/>
            <person name="Leeb T."/>
            <person name="Mauceli E."/>
            <person name="MacLeod J.N."/>
            <person name="Penedo M.C.T."/>
            <person name="Raison J.M."/>
            <person name="Sharpe T."/>
            <person name="Vogel J."/>
            <person name="Andersson L."/>
            <person name="Antczak D.F."/>
            <person name="Biagi T."/>
            <person name="Binns M.M."/>
            <person name="Chowdhary B.P."/>
            <person name="Coleman S.J."/>
            <person name="Della Valle G."/>
            <person name="Fryc S."/>
            <person name="Guerin G."/>
            <person name="Hasegawa T."/>
            <person name="Hill E.W."/>
            <person name="Jurka J."/>
            <person name="Kiialainen A."/>
            <person name="Lindgren G."/>
            <person name="Liu J."/>
            <person name="Magnani E."/>
            <person name="Mickelson J.R."/>
            <person name="Murray J."/>
            <person name="Nergadze S.G."/>
            <person name="Onofrio R."/>
            <person name="Pedroni S."/>
            <person name="Piras M.F."/>
            <person name="Raudsepp T."/>
            <person name="Rocchi M."/>
            <person name="Roeed K.H."/>
            <person name="Ryder O.A."/>
            <person name="Searle S."/>
            <person name="Skow L."/>
            <person name="Swinburne J.E."/>
            <person name="Syvaenen A.C."/>
            <person name="Tozaki T."/>
            <person name="Valberg S.J."/>
            <person name="Vaudin M."/>
            <person name="White J.R."/>
            <person name="Zody M.C."/>
            <person name="Lander E.S."/>
            <person name="Lindblad-Toh K."/>
        </authorList>
    </citation>
    <scope>NUCLEOTIDE SEQUENCE [LARGE SCALE GENOMIC DNA]</scope>
    <source>
        <strain evidence="9 10">Thoroughbred</strain>
    </source>
</reference>
<dbReference type="SMART" id="SM00348">
    <property type="entry name" value="IRF"/>
    <property type="match status" value="1"/>
</dbReference>
<dbReference type="PRINTS" id="PR00267">
    <property type="entry name" value="INTFRNREGFCT"/>
</dbReference>
<dbReference type="FunFam" id="2.60.200.10:FF:000011">
    <property type="entry name" value="interferon regulatory factor 4-like"/>
    <property type="match status" value="1"/>
</dbReference>
<keyword evidence="4" id="KW-0010">Activator</keyword>
<dbReference type="InterPro" id="IPR036390">
    <property type="entry name" value="WH_DNA-bd_sf"/>
</dbReference>
<dbReference type="Proteomes" id="UP000002281">
    <property type="component" value="Chromosome 22"/>
</dbReference>
<dbReference type="GO" id="GO:0000981">
    <property type="term" value="F:DNA-binding transcription factor activity, RNA polymerase II-specific"/>
    <property type="evidence" value="ECO:0000318"/>
    <property type="project" value="GO_Central"/>
</dbReference>
<dbReference type="OMA" id="RWENREK"/>
<keyword evidence="5" id="KW-0804">Transcription</keyword>
<organism evidence="9 10">
    <name type="scientific">Equus caballus</name>
    <name type="common">Horse</name>
    <dbReference type="NCBI Taxonomy" id="9796"/>
    <lineage>
        <taxon>Eukaryota</taxon>
        <taxon>Metazoa</taxon>
        <taxon>Chordata</taxon>
        <taxon>Craniata</taxon>
        <taxon>Vertebrata</taxon>
        <taxon>Euteleostomi</taxon>
        <taxon>Mammalia</taxon>
        <taxon>Eutheria</taxon>
        <taxon>Laurasiatheria</taxon>
        <taxon>Perissodactyla</taxon>
        <taxon>Equidae</taxon>
        <taxon>Equus</taxon>
    </lineage>
</organism>
<dbReference type="InterPro" id="IPR017855">
    <property type="entry name" value="SMAD-like_dom_sf"/>
</dbReference>
<reference evidence="9" key="3">
    <citation type="submission" date="2025-09" db="UniProtKB">
        <authorList>
            <consortium name="Ensembl"/>
        </authorList>
    </citation>
    <scope>IDENTIFICATION</scope>
    <source>
        <strain evidence="9">Thoroughbred</strain>
    </source>
</reference>
<dbReference type="OrthoDB" id="5958224at2759"/>
<feature type="region of interest" description="Disordered" evidence="7">
    <location>
        <begin position="1"/>
        <end position="20"/>
    </location>
</feature>
<evidence type="ECO:0000256" key="7">
    <source>
        <dbReference type="SAM" id="MobiDB-lite"/>
    </source>
</evidence>
<feature type="region of interest" description="Disordered" evidence="7">
    <location>
        <begin position="172"/>
        <end position="204"/>
    </location>
</feature>
<gene>
    <name evidence="9" type="primary">LOC100147208</name>
</gene>
<dbReference type="Ensembl" id="ENSECAT00000065567.3">
    <property type="protein sequence ID" value="ENSECAP00000043537.1"/>
    <property type="gene ID" value="ENSECAG00000017381.4"/>
</dbReference>
<evidence type="ECO:0000256" key="5">
    <source>
        <dbReference type="ARBA" id="ARBA00023163"/>
    </source>
</evidence>
<dbReference type="InterPro" id="IPR019471">
    <property type="entry name" value="Interferon_reg_factor-3"/>
</dbReference>
<evidence type="ECO:0000256" key="3">
    <source>
        <dbReference type="ARBA" id="ARBA00023125"/>
    </source>
</evidence>
<protein>
    <recommendedName>
        <fullName evidence="8">IRF tryptophan pentad repeat domain-containing protein</fullName>
    </recommendedName>
</protein>
<evidence type="ECO:0000256" key="2">
    <source>
        <dbReference type="ARBA" id="ARBA00023015"/>
    </source>
</evidence>
<dbReference type="FunFam" id="1.10.10.10:FF:000041">
    <property type="entry name" value="Interferon regulatory factor 4"/>
    <property type="match status" value="1"/>
</dbReference>
<comment type="subcellular location">
    <subcellularLocation>
        <location evidence="1">Nucleus</location>
    </subcellularLocation>
</comment>
<dbReference type="PROSITE" id="PS00601">
    <property type="entry name" value="IRF_1"/>
    <property type="match status" value="1"/>
</dbReference>
<evidence type="ECO:0000256" key="1">
    <source>
        <dbReference type="ARBA" id="ARBA00004123"/>
    </source>
</evidence>
<accession>A0A3Q2ICM1</accession>
<sequence length="431" mass="48586">MAGDPWRREEEKVPDGRRPMVGARGPLRLRDWLVAQIESGRYAGLRWEDEGKTLFRIPWKHAAKQGYRAQQDAALFRAWAIYKGKHVEGIDKDDPSTWKTRLRCALNKSADFCEVHARSQLDISNPYKVYRIVSDGTDGPVTRACAPPQEKGILQSQAEPPGEVTELACRTDQDGSELATEDKDKQQPRGLAQQGSLPPTTLLLGPLADHRYQAQDPAHPWSPSPPEDFSNPDCWLHVRLFYGAELVREATARTAEGCSLSPRAAAAAAERLLGPPRRMAQVRFPEPPPGARVLQRLLPHLERGVLLWVAPEGVFAKRLCQGRVYWRGPLAPHRAQPNKLERERTCQLLDTRRFLAELRAHLQDGHPEPEYQIRLCFGEEYPGPPDQPEERLIMAHVEPVFARELLLHMKRHGHGARAAGLQPCIQGITHH</sequence>
<keyword evidence="10" id="KW-1185">Reference proteome</keyword>
<dbReference type="GO" id="GO:0045944">
    <property type="term" value="P:positive regulation of transcription by RNA polymerase II"/>
    <property type="evidence" value="ECO:0007669"/>
    <property type="project" value="UniProtKB-ARBA"/>
</dbReference>
<dbReference type="InterPro" id="IPR001346">
    <property type="entry name" value="Interferon_reg_fact_DNA-bd_dom"/>
</dbReference>
<dbReference type="PaxDb" id="9796-ENSECAP00000043537"/>
<feature type="compositionally biased region" description="Basic and acidic residues" evidence="7">
    <location>
        <begin position="1"/>
        <end position="18"/>
    </location>
</feature>
<evidence type="ECO:0000313" key="9">
    <source>
        <dbReference type="Ensembl" id="ENSECAP00000043537.1"/>
    </source>
</evidence>
<keyword evidence="6" id="KW-0539">Nucleus</keyword>
<dbReference type="GO" id="GO:0002376">
    <property type="term" value="P:immune system process"/>
    <property type="evidence" value="ECO:0000318"/>
    <property type="project" value="GO_Central"/>
</dbReference>
<dbReference type="AlphaFoldDB" id="A0A3Q2ICM1"/>
<dbReference type="Pfam" id="PF00605">
    <property type="entry name" value="IRF"/>
    <property type="match status" value="1"/>
</dbReference>
<keyword evidence="3" id="KW-0238">DNA-binding</keyword>
<dbReference type="SMR" id="A0A3Q2ICM1"/>
<dbReference type="Gene3D" id="2.60.200.10">
    <property type="match status" value="1"/>
</dbReference>
<dbReference type="Bgee" id="ENSECAG00000017381">
    <property type="expression patterns" value="Expressed in oviduct epithelium and 17 other cell types or tissues"/>
</dbReference>
<dbReference type="PANTHER" id="PTHR11949:SF24">
    <property type="entry name" value="INTERFERON REGULATORY FACTOR 9"/>
    <property type="match status" value="1"/>
</dbReference>
<proteinExistence type="predicted"/>
<dbReference type="InterPro" id="IPR036388">
    <property type="entry name" value="WH-like_DNA-bd_sf"/>
</dbReference>
<evidence type="ECO:0000256" key="4">
    <source>
        <dbReference type="ARBA" id="ARBA00023159"/>
    </source>
</evidence>
<dbReference type="InterPro" id="IPR008984">
    <property type="entry name" value="SMAD_FHA_dom_sf"/>
</dbReference>
<dbReference type="SMART" id="SM01243">
    <property type="entry name" value="IRF-3"/>
    <property type="match status" value="1"/>
</dbReference>
<evidence type="ECO:0000256" key="6">
    <source>
        <dbReference type="ARBA" id="ARBA00023242"/>
    </source>
</evidence>
<dbReference type="GO" id="GO:0000978">
    <property type="term" value="F:RNA polymerase II cis-regulatory region sequence-specific DNA binding"/>
    <property type="evidence" value="ECO:0000318"/>
    <property type="project" value="GO_Central"/>
</dbReference>
<dbReference type="PROSITE" id="PS51507">
    <property type="entry name" value="IRF_2"/>
    <property type="match status" value="1"/>
</dbReference>
<keyword evidence="2" id="KW-0805">Transcription regulation</keyword>
<dbReference type="Gene3D" id="1.10.10.10">
    <property type="entry name" value="Winged helix-like DNA-binding domain superfamily/Winged helix DNA-binding domain"/>
    <property type="match status" value="1"/>
</dbReference>
<evidence type="ECO:0000313" key="10">
    <source>
        <dbReference type="Proteomes" id="UP000002281"/>
    </source>
</evidence>
<dbReference type="Pfam" id="PF10401">
    <property type="entry name" value="IRF-3"/>
    <property type="match status" value="1"/>
</dbReference>
<dbReference type="InParanoid" id="A0A3Q2ICM1"/>
<dbReference type="GO" id="GO:0006357">
    <property type="term" value="P:regulation of transcription by RNA polymerase II"/>
    <property type="evidence" value="ECO:0000318"/>
    <property type="project" value="GO_Central"/>
</dbReference>
<dbReference type="InterPro" id="IPR019817">
    <property type="entry name" value="Interferon_reg_fac_CS"/>
</dbReference>
<dbReference type="STRING" id="9796.ENSECAP00000043537"/>
<reference evidence="9" key="2">
    <citation type="submission" date="2025-08" db="UniProtKB">
        <authorList>
            <consortium name="Ensembl"/>
        </authorList>
    </citation>
    <scope>IDENTIFICATION</scope>
    <source>
        <strain evidence="9">Thoroughbred</strain>
    </source>
</reference>
<feature type="domain" description="IRF tryptophan pentad repeat" evidence="8">
    <location>
        <begin position="26"/>
        <end position="134"/>
    </location>
</feature>
<dbReference type="SUPFAM" id="SSF46785">
    <property type="entry name" value="Winged helix' DNA-binding domain"/>
    <property type="match status" value="1"/>
</dbReference>
<name>A0A3Q2ICM1_HORSE</name>
<evidence type="ECO:0000259" key="8">
    <source>
        <dbReference type="PROSITE" id="PS51507"/>
    </source>
</evidence>
<dbReference type="PANTHER" id="PTHR11949">
    <property type="entry name" value="INTERFERON REGULATORY FACTOR"/>
    <property type="match status" value="1"/>
</dbReference>